<sequence length="625" mass="71080">MSKKNSFYFILLLATFFLVIPSINQTDYVNSTITSKTLFFIYALLGLLSFYILNLIFNKNKLVSLKISKIDIFVSIIFIFISLNRYFIQSNYGFSIRFIELVGLGLLYTILRGLTSKNFIWLLLAIIVSGSIQAVYGNLQLLGYYASNHAGFALTGSFFNPGPYAGFLTAVWPIAIGMYLFKEHNIRLLQIENKSKIVKRLAAVVFEYIPLIGMASIILVLPATRSRAAWVAVCLSSILIIEYRYSIINKFLRNTNKIKKTILTIVSIVVISSILFGVYHLKKGSSDGRLFIWKVTTEVIKENPLFGVGFDRFKAHYMNSQTNYFVKNGETQEALVADNTYYAFNEWLQYIVENGLIGAVFLGLLLYTLFKIKVKKGDKPMFAILSSGLLAIGCFAFFSYPMQILPIKLILVLILAMLSTIAIKKYEFFKELKPNKPLLVPFKIIIFIVGIISIFKVAHYATVLEQSLKTWKSALNSHQYGDYESAIQAYAKVYPELKKDGDFLMNYGKSLSINKQAKQAVKILEEAKLHLNTTIIETALGDSYKNLKQYDKAERAYQHGANMIPVRFYPMYLLAKLYEENGDKIKAVKMAQNILDKDIKIPSTAIKEIQAEMKIILQRHNNKTD</sequence>
<dbReference type="SUPFAM" id="SSF48452">
    <property type="entry name" value="TPR-like"/>
    <property type="match status" value="1"/>
</dbReference>
<keyword evidence="7" id="KW-0436">Ligase</keyword>
<evidence type="ECO:0000259" key="6">
    <source>
        <dbReference type="Pfam" id="PF04932"/>
    </source>
</evidence>
<reference evidence="7" key="1">
    <citation type="submission" date="2023-07" db="EMBL/GenBank/DDBJ databases">
        <title>Two novel species in the genus Flavivirga.</title>
        <authorList>
            <person name="Kwon K."/>
        </authorList>
    </citation>
    <scope>NUCLEOTIDE SEQUENCE</scope>
    <source>
        <strain evidence="7">KACC 14158</strain>
    </source>
</reference>
<accession>A0ABT8WSU8</accession>
<feature type="transmembrane region" description="Helical" evidence="5">
    <location>
        <begin position="70"/>
        <end position="88"/>
    </location>
</feature>
<comment type="subcellular location">
    <subcellularLocation>
        <location evidence="1">Membrane</location>
        <topology evidence="1">Multi-pass membrane protein</topology>
    </subcellularLocation>
</comment>
<feature type="transmembrane region" description="Helical" evidence="5">
    <location>
        <begin position="404"/>
        <end position="423"/>
    </location>
</feature>
<feature type="transmembrane region" description="Helical" evidence="5">
    <location>
        <begin position="201"/>
        <end position="221"/>
    </location>
</feature>
<feature type="domain" description="O-antigen ligase-related" evidence="6">
    <location>
        <begin position="214"/>
        <end position="362"/>
    </location>
</feature>
<dbReference type="InterPro" id="IPR011990">
    <property type="entry name" value="TPR-like_helical_dom_sf"/>
</dbReference>
<evidence type="ECO:0000313" key="7">
    <source>
        <dbReference type="EMBL" id="MDO5975941.1"/>
    </source>
</evidence>
<feature type="transmembrane region" description="Helical" evidence="5">
    <location>
        <begin position="444"/>
        <end position="463"/>
    </location>
</feature>
<evidence type="ECO:0000256" key="3">
    <source>
        <dbReference type="ARBA" id="ARBA00022989"/>
    </source>
</evidence>
<evidence type="ECO:0000256" key="1">
    <source>
        <dbReference type="ARBA" id="ARBA00004141"/>
    </source>
</evidence>
<feature type="transmembrane region" description="Helical" evidence="5">
    <location>
        <begin position="347"/>
        <end position="369"/>
    </location>
</feature>
<feature type="transmembrane region" description="Helical" evidence="5">
    <location>
        <begin position="94"/>
        <end position="111"/>
    </location>
</feature>
<feature type="transmembrane region" description="Helical" evidence="5">
    <location>
        <begin position="381"/>
        <end position="398"/>
    </location>
</feature>
<dbReference type="InterPro" id="IPR019734">
    <property type="entry name" value="TPR_rpt"/>
</dbReference>
<dbReference type="InterPro" id="IPR051533">
    <property type="entry name" value="WaaL-like"/>
</dbReference>
<organism evidence="7 8">
    <name type="scientific">Flavivirga jejuensis</name>
    <dbReference type="NCBI Taxonomy" id="870487"/>
    <lineage>
        <taxon>Bacteria</taxon>
        <taxon>Pseudomonadati</taxon>
        <taxon>Bacteroidota</taxon>
        <taxon>Flavobacteriia</taxon>
        <taxon>Flavobacteriales</taxon>
        <taxon>Flavobacteriaceae</taxon>
        <taxon>Flavivirga</taxon>
    </lineage>
</organism>
<comment type="caution">
    <text evidence="7">The sequence shown here is derived from an EMBL/GenBank/DDBJ whole genome shotgun (WGS) entry which is preliminary data.</text>
</comment>
<dbReference type="Gene3D" id="1.25.40.10">
    <property type="entry name" value="Tetratricopeptide repeat domain"/>
    <property type="match status" value="1"/>
</dbReference>
<keyword evidence="8" id="KW-1185">Reference proteome</keyword>
<dbReference type="RefSeq" id="WP_303303177.1">
    <property type="nucleotide sequence ID" value="NZ_BAABDA010000046.1"/>
</dbReference>
<evidence type="ECO:0000256" key="4">
    <source>
        <dbReference type="ARBA" id="ARBA00023136"/>
    </source>
</evidence>
<evidence type="ECO:0000313" key="8">
    <source>
        <dbReference type="Proteomes" id="UP001176806"/>
    </source>
</evidence>
<evidence type="ECO:0000256" key="2">
    <source>
        <dbReference type="ARBA" id="ARBA00022692"/>
    </source>
</evidence>
<dbReference type="InterPro" id="IPR007016">
    <property type="entry name" value="O-antigen_ligase-rel_domated"/>
</dbReference>
<dbReference type="PANTHER" id="PTHR37422">
    <property type="entry name" value="TEICHURONIC ACID BIOSYNTHESIS PROTEIN TUAE"/>
    <property type="match status" value="1"/>
</dbReference>
<keyword evidence="3 5" id="KW-1133">Transmembrane helix</keyword>
<keyword evidence="4 5" id="KW-0472">Membrane</keyword>
<name>A0ABT8WSU8_9FLAO</name>
<dbReference type="PANTHER" id="PTHR37422:SF13">
    <property type="entry name" value="LIPOPOLYSACCHARIDE BIOSYNTHESIS PROTEIN PA4999-RELATED"/>
    <property type="match status" value="1"/>
</dbReference>
<dbReference type="EMBL" id="JAUOEL010000006">
    <property type="protein sequence ID" value="MDO5975941.1"/>
    <property type="molecule type" value="Genomic_DNA"/>
</dbReference>
<keyword evidence="2 5" id="KW-0812">Transmembrane</keyword>
<feature type="transmembrane region" description="Helical" evidence="5">
    <location>
        <begin position="227"/>
        <end position="245"/>
    </location>
</feature>
<gene>
    <name evidence="7" type="ORF">Q4Q40_17220</name>
</gene>
<feature type="transmembrane region" description="Helical" evidence="5">
    <location>
        <begin position="118"/>
        <end position="136"/>
    </location>
</feature>
<dbReference type="GO" id="GO:0016874">
    <property type="term" value="F:ligase activity"/>
    <property type="evidence" value="ECO:0007669"/>
    <property type="project" value="UniProtKB-KW"/>
</dbReference>
<dbReference type="Proteomes" id="UP001176806">
    <property type="component" value="Unassembled WGS sequence"/>
</dbReference>
<feature type="transmembrane region" description="Helical" evidence="5">
    <location>
        <begin position="261"/>
        <end position="281"/>
    </location>
</feature>
<dbReference type="Pfam" id="PF13181">
    <property type="entry name" value="TPR_8"/>
    <property type="match status" value="1"/>
</dbReference>
<dbReference type="Pfam" id="PF04932">
    <property type="entry name" value="Wzy_C"/>
    <property type="match status" value="1"/>
</dbReference>
<feature type="transmembrane region" description="Helical" evidence="5">
    <location>
        <begin position="164"/>
        <end position="181"/>
    </location>
</feature>
<protein>
    <submittedName>
        <fullName evidence="7">O-antigen ligase family protein</fullName>
    </submittedName>
</protein>
<feature type="transmembrane region" description="Helical" evidence="5">
    <location>
        <begin position="40"/>
        <end position="58"/>
    </location>
</feature>
<proteinExistence type="predicted"/>
<evidence type="ECO:0000256" key="5">
    <source>
        <dbReference type="SAM" id="Phobius"/>
    </source>
</evidence>